<dbReference type="AlphaFoldDB" id="A0A101LUI9"/>
<reference evidence="1" key="1">
    <citation type="journal article" date="2015" name="Genome Biol. Evol.">
        <title>Organellar Genomes of White Spruce (Picea glauca): Assembly and Annotation.</title>
        <authorList>
            <person name="Jackman S.D."/>
            <person name="Warren R.L."/>
            <person name="Gibb E.A."/>
            <person name="Vandervalk B.P."/>
            <person name="Mohamadi H."/>
            <person name="Chu J."/>
            <person name="Raymond A."/>
            <person name="Pleasance S."/>
            <person name="Coope R."/>
            <person name="Wildung M.R."/>
            <person name="Ritland C.E."/>
            <person name="Bousquet J."/>
            <person name="Jones S.J."/>
            <person name="Bohlmann J."/>
            <person name="Birol I."/>
        </authorList>
    </citation>
    <scope>NUCLEOTIDE SEQUENCE [LARGE SCALE GENOMIC DNA]</scope>
    <source>
        <tissue evidence="1">Flushing bud</tissue>
    </source>
</reference>
<keyword evidence="1" id="KW-0496">Mitochondrion</keyword>
<gene>
    <name evidence="1" type="ORF">ABT39_MTgene2455</name>
</gene>
<protein>
    <submittedName>
        <fullName evidence="1">Uncharacterized protein</fullName>
    </submittedName>
</protein>
<proteinExistence type="predicted"/>
<evidence type="ECO:0000313" key="1">
    <source>
        <dbReference type="EMBL" id="KUM45619.1"/>
    </source>
</evidence>
<geneLocation type="mitochondrion" evidence="1"/>
<dbReference type="EMBL" id="LKAM01000017">
    <property type="protein sequence ID" value="KUM45619.1"/>
    <property type="molecule type" value="Genomic_DNA"/>
</dbReference>
<accession>A0A101LUI9</accession>
<organism evidence="1">
    <name type="scientific">Picea glauca</name>
    <name type="common">White spruce</name>
    <name type="synonym">Pinus glauca</name>
    <dbReference type="NCBI Taxonomy" id="3330"/>
    <lineage>
        <taxon>Eukaryota</taxon>
        <taxon>Viridiplantae</taxon>
        <taxon>Streptophyta</taxon>
        <taxon>Embryophyta</taxon>
        <taxon>Tracheophyta</taxon>
        <taxon>Spermatophyta</taxon>
        <taxon>Pinopsida</taxon>
        <taxon>Pinidae</taxon>
        <taxon>Conifers I</taxon>
        <taxon>Pinales</taxon>
        <taxon>Pinaceae</taxon>
        <taxon>Picea</taxon>
    </lineage>
</organism>
<comment type="caution">
    <text evidence="1">The sequence shown here is derived from an EMBL/GenBank/DDBJ whole genome shotgun (WGS) entry which is preliminary data.</text>
</comment>
<name>A0A101LUI9_PICGL</name>
<sequence length="129" mass="14424">MAYMLSGRYALALALAYAGESGFSLVDTLANHRYRLSGYGLSGSIAVSTQFGRYATPTKTTTGYYDAVNSVGIQSFTWDTRVVDQQTSRYVNQSSRYSDWLLVIIPSMATRNAKYQSQAKRNKIYTSRK</sequence>